<protein>
    <submittedName>
        <fullName evidence="1">Uncharacterized protein</fullName>
    </submittedName>
</protein>
<reference evidence="1" key="1">
    <citation type="submission" date="2018-02" db="EMBL/GenBank/DDBJ databases">
        <title>Rhizophora mucronata_Transcriptome.</title>
        <authorList>
            <person name="Meera S.P."/>
            <person name="Sreeshan A."/>
            <person name="Augustine A."/>
        </authorList>
    </citation>
    <scope>NUCLEOTIDE SEQUENCE</scope>
    <source>
        <tissue evidence="1">Leaf</tissue>
    </source>
</reference>
<organism evidence="1">
    <name type="scientific">Rhizophora mucronata</name>
    <name type="common">Asiatic mangrove</name>
    <dbReference type="NCBI Taxonomy" id="61149"/>
    <lineage>
        <taxon>Eukaryota</taxon>
        <taxon>Viridiplantae</taxon>
        <taxon>Streptophyta</taxon>
        <taxon>Embryophyta</taxon>
        <taxon>Tracheophyta</taxon>
        <taxon>Spermatophyta</taxon>
        <taxon>Magnoliopsida</taxon>
        <taxon>eudicotyledons</taxon>
        <taxon>Gunneridae</taxon>
        <taxon>Pentapetalae</taxon>
        <taxon>rosids</taxon>
        <taxon>fabids</taxon>
        <taxon>Malpighiales</taxon>
        <taxon>Rhizophoraceae</taxon>
        <taxon>Rhizophora</taxon>
    </lineage>
</organism>
<dbReference type="AlphaFoldDB" id="A0A2P2JQE6"/>
<accession>A0A2P2JQE6</accession>
<name>A0A2P2JQE6_RHIMU</name>
<dbReference type="EMBL" id="GGEC01015200">
    <property type="protein sequence ID" value="MBW95683.1"/>
    <property type="molecule type" value="Transcribed_RNA"/>
</dbReference>
<proteinExistence type="predicted"/>
<evidence type="ECO:0000313" key="1">
    <source>
        <dbReference type="EMBL" id="MBW95683.1"/>
    </source>
</evidence>
<sequence length="17" mass="2092">MQVPSSFTRFNYKYPVQ</sequence>